<dbReference type="GO" id="GO:0004252">
    <property type="term" value="F:serine-type endopeptidase activity"/>
    <property type="evidence" value="ECO:0007669"/>
    <property type="project" value="InterPro"/>
</dbReference>
<evidence type="ECO:0000256" key="1">
    <source>
        <dbReference type="ARBA" id="ARBA00023157"/>
    </source>
</evidence>
<dbReference type="PROSITE" id="PS50240">
    <property type="entry name" value="TRYPSIN_DOM"/>
    <property type="match status" value="1"/>
</dbReference>
<dbReference type="SUPFAM" id="SSF50494">
    <property type="entry name" value="Trypsin-like serine proteases"/>
    <property type="match status" value="1"/>
</dbReference>
<dbReference type="PANTHER" id="PTHR24260">
    <property type="match status" value="1"/>
</dbReference>
<keyword evidence="6" id="KW-1185">Reference proteome</keyword>
<name>A0A443S4J5_9ACAR</name>
<evidence type="ECO:0000313" key="5">
    <source>
        <dbReference type="EMBL" id="RWS22449.1"/>
    </source>
</evidence>
<dbReference type="InterPro" id="IPR043504">
    <property type="entry name" value="Peptidase_S1_PA_chymotrypsin"/>
</dbReference>
<dbReference type="CDD" id="cd00190">
    <property type="entry name" value="Tryp_SPc"/>
    <property type="match status" value="1"/>
</dbReference>
<keyword evidence="2" id="KW-0645">Protease</keyword>
<dbReference type="InterPro" id="IPR033116">
    <property type="entry name" value="TRYPSIN_SER"/>
</dbReference>
<dbReference type="AlphaFoldDB" id="A0A443S4J5"/>
<dbReference type="PROSITE" id="PS00135">
    <property type="entry name" value="TRYPSIN_SER"/>
    <property type="match status" value="1"/>
</dbReference>
<dbReference type="EMBL" id="NCKV01008781">
    <property type="protein sequence ID" value="RWS22449.1"/>
    <property type="molecule type" value="Genomic_DNA"/>
</dbReference>
<keyword evidence="2" id="KW-0720">Serine protease</keyword>
<dbReference type="STRING" id="299467.A0A443S4J5"/>
<dbReference type="InterPro" id="IPR051333">
    <property type="entry name" value="CLIP_Serine_Protease"/>
</dbReference>
<dbReference type="PRINTS" id="PR00722">
    <property type="entry name" value="CHYMOTRYPSIN"/>
</dbReference>
<dbReference type="GO" id="GO:0006508">
    <property type="term" value="P:proteolysis"/>
    <property type="evidence" value="ECO:0007669"/>
    <property type="project" value="UniProtKB-KW"/>
</dbReference>
<evidence type="ECO:0000313" key="6">
    <source>
        <dbReference type="Proteomes" id="UP000288716"/>
    </source>
</evidence>
<dbReference type="Pfam" id="PF00089">
    <property type="entry name" value="Trypsin"/>
    <property type="match status" value="1"/>
</dbReference>
<feature type="domain" description="Peptidase S1" evidence="4">
    <location>
        <begin position="48"/>
        <end position="304"/>
    </location>
</feature>
<evidence type="ECO:0000256" key="3">
    <source>
        <dbReference type="SAM" id="SignalP"/>
    </source>
</evidence>
<dbReference type="OrthoDB" id="5565075at2759"/>
<protein>
    <submittedName>
        <fullName evidence="5">Late trypsin-like protein</fullName>
    </submittedName>
</protein>
<evidence type="ECO:0000256" key="2">
    <source>
        <dbReference type="RuleBase" id="RU363034"/>
    </source>
</evidence>
<feature type="chain" id="PRO_5019328094" evidence="3">
    <location>
        <begin position="18"/>
        <end position="304"/>
    </location>
</feature>
<dbReference type="InterPro" id="IPR009003">
    <property type="entry name" value="Peptidase_S1_PA"/>
</dbReference>
<dbReference type="SMART" id="SM00020">
    <property type="entry name" value="Tryp_SPc"/>
    <property type="match status" value="1"/>
</dbReference>
<accession>A0A443S4J5</accession>
<reference evidence="5 6" key="1">
    <citation type="journal article" date="2018" name="Gigascience">
        <title>Genomes of trombidid mites reveal novel predicted allergens and laterally-transferred genes associated with secondary metabolism.</title>
        <authorList>
            <person name="Dong X."/>
            <person name="Chaisiri K."/>
            <person name="Xia D."/>
            <person name="Armstrong S.D."/>
            <person name="Fang Y."/>
            <person name="Donnelly M.J."/>
            <person name="Kadowaki T."/>
            <person name="McGarry J.W."/>
            <person name="Darby A.C."/>
            <person name="Makepeace B.L."/>
        </authorList>
    </citation>
    <scope>NUCLEOTIDE SEQUENCE [LARGE SCALE GENOMIC DNA]</scope>
    <source>
        <strain evidence="5">UoL-UT</strain>
    </source>
</reference>
<keyword evidence="3" id="KW-0732">Signal</keyword>
<dbReference type="Proteomes" id="UP000288716">
    <property type="component" value="Unassembled WGS sequence"/>
</dbReference>
<dbReference type="PROSITE" id="PS00134">
    <property type="entry name" value="TRYPSIN_HIS"/>
    <property type="match status" value="1"/>
</dbReference>
<keyword evidence="1" id="KW-1015">Disulfide bond</keyword>
<sequence>MFILIFIFVTFSHLLFATIPCGVRNINGAGFDRFILGIETKNEFISRVINGRSAYFGEVPWVTELQIRKGRSGYLCGGAILDRNTVLTAAHCIYSCEREIPEQYSAQVCPSLKADVIRVCIGERNTADPNDGQTCYDSKKYFSHEQYKCCSGNHFNDIAIIKIVEGMDVPRFTKNGLGSTNSICLPNVDVTTGPAYIAGWGRNNANTGSIPMTLQTASVNVISLQQCQKTFGQYVADKQTCALGSRGESACSGDSGSSIFVEDRNQVSTAVGVTSFVANMRCTGNPVAYAKIYSYLDFIKKNMG</sequence>
<dbReference type="InterPro" id="IPR001254">
    <property type="entry name" value="Trypsin_dom"/>
</dbReference>
<comment type="caution">
    <text evidence="5">The sequence shown here is derived from an EMBL/GenBank/DDBJ whole genome shotgun (WGS) entry which is preliminary data.</text>
</comment>
<proteinExistence type="predicted"/>
<dbReference type="VEuPathDB" id="VectorBase:LDEU009591"/>
<dbReference type="Gene3D" id="2.40.10.10">
    <property type="entry name" value="Trypsin-like serine proteases"/>
    <property type="match status" value="1"/>
</dbReference>
<evidence type="ECO:0000259" key="4">
    <source>
        <dbReference type="PROSITE" id="PS50240"/>
    </source>
</evidence>
<dbReference type="PANTHER" id="PTHR24260:SF136">
    <property type="entry name" value="GH08193P-RELATED"/>
    <property type="match status" value="1"/>
</dbReference>
<organism evidence="5 6">
    <name type="scientific">Leptotrombidium deliense</name>
    <dbReference type="NCBI Taxonomy" id="299467"/>
    <lineage>
        <taxon>Eukaryota</taxon>
        <taxon>Metazoa</taxon>
        <taxon>Ecdysozoa</taxon>
        <taxon>Arthropoda</taxon>
        <taxon>Chelicerata</taxon>
        <taxon>Arachnida</taxon>
        <taxon>Acari</taxon>
        <taxon>Acariformes</taxon>
        <taxon>Trombidiformes</taxon>
        <taxon>Prostigmata</taxon>
        <taxon>Anystina</taxon>
        <taxon>Parasitengona</taxon>
        <taxon>Trombiculoidea</taxon>
        <taxon>Trombiculidae</taxon>
        <taxon>Leptotrombidium</taxon>
    </lineage>
</organism>
<dbReference type="InterPro" id="IPR018114">
    <property type="entry name" value="TRYPSIN_HIS"/>
</dbReference>
<gene>
    <name evidence="5" type="ORF">B4U80_13556</name>
</gene>
<keyword evidence="2" id="KW-0378">Hydrolase</keyword>
<feature type="signal peptide" evidence="3">
    <location>
        <begin position="1"/>
        <end position="17"/>
    </location>
</feature>
<dbReference type="InterPro" id="IPR001314">
    <property type="entry name" value="Peptidase_S1A"/>
</dbReference>